<evidence type="ECO:0000313" key="2">
    <source>
        <dbReference type="EnsemblMetazoa" id="XP_020905915.1"/>
    </source>
</evidence>
<sequence length="463" mass="52276">MESSSTKVTKVILPRNPDGGRNIVCEIDSKHIQVGDNNKVFVIESTDRGKTDSLPKIEILDLGESGNEIPQNTTVRTDCVQVITGDDSGLQIKVKSIVEDSTVQIGNEAELNLVFHGHKEDKTISKNVREPKSLPPAVKKRHKHKKKRLVDKHKLKAEAISRQSPPSDESIILYKRFFEEVLAVLHPLRDNGEWDLFYDKLNEFRSQDDSDTTWNILLSLEQAQQMCYHSSESNIVEAATILCQALKKIKAQRCLDPSITQLCEGRAYCYLASAYRHQKGNFHGRVNECLAEAQSRLRGTPFLYDEATVYYEKASFLLEFDKQGSNAEEIRVCLDKCAELCDEISDEHLEEAKKCLQIFETENSCGKKVPVSVQLQNLLTNSDKAFRCSSYHEAKEIIEEAIALATTHGFDETPSLKRRKDIDRMLQKESLVQQPTLCSDDDECSEQNGSEEADVSATTEDTE</sequence>
<evidence type="ECO:0000256" key="1">
    <source>
        <dbReference type="SAM" id="MobiDB-lite"/>
    </source>
</evidence>
<accession>A0A913XKU8</accession>
<keyword evidence="3" id="KW-1185">Reference proteome</keyword>
<name>A0A913XKU8_EXADI</name>
<dbReference type="GeneID" id="110244093"/>
<dbReference type="Proteomes" id="UP000887567">
    <property type="component" value="Unplaced"/>
</dbReference>
<proteinExistence type="predicted"/>
<dbReference type="OrthoDB" id="5975409at2759"/>
<evidence type="ECO:0000313" key="3">
    <source>
        <dbReference type="Proteomes" id="UP000887567"/>
    </source>
</evidence>
<organism evidence="2 3">
    <name type="scientific">Exaiptasia diaphana</name>
    <name type="common">Tropical sea anemone</name>
    <name type="synonym">Aiptasia pulchella</name>
    <dbReference type="NCBI Taxonomy" id="2652724"/>
    <lineage>
        <taxon>Eukaryota</taxon>
        <taxon>Metazoa</taxon>
        <taxon>Cnidaria</taxon>
        <taxon>Anthozoa</taxon>
        <taxon>Hexacorallia</taxon>
        <taxon>Actiniaria</taxon>
        <taxon>Aiptasiidae</taxon>
        <taxon>Exaiptasia</taxon>
    </lineage>
</organism>
<dbReference type="RefSeq" id="XP_020905915.1">
    <property type="nucleotide sequence ID" value="XM_021050256.2"/>
</dbReference>
<protein>
    <submittedName>
        <fullName evidence="2">Uncharacterized protein</fullName>
    </submittedName>
</protein>
<feature type="region of interest" description="Disordered" evidence="1">
    <location>
        <begin position="436"/>
        <end position="463"/>
    </location>
</feature>
<dbReference type="EnsemblMetazoa" id="XM_021050256.2">
    <property type="protein sequence ID" value="XP_020905915.1"/>
    <property type="gene ID" value="LOC110244093"/>
</dbReference>
<dbReference type="AlphaFoldDB" id="A0A913XKU8"/>
<feature type="compositionally biased region" description="Acidic residues" evidence="1">
    <location>
        <begin position="439"/>
        <end position="463"/>
    </location>
</feature>
<reference evidence="2" key="1">
    <citation type="submission" date="2022-11" db="UniProtKB">
        <authorList>
            <consortium name="EnsemblMetazoa"/>
        </authorList>
    </citation>
    <scope>IDENTIFICATION</scope>
</reference>